<dbReference type="PANTHER" id="PTHR11135">
    <property type="entry name" value="HISTONE ACETYLTRANSFERASE-RELATED"/>
    <property type="match status" value="1"/>
</dbReference>
<dbReference type="GO" id="GO:0003824">
    <property type="term" value="F:catalytic activity"/>
    <property type="evidence" value="ECO:0007669"/>
    <property type="project" value="InterPro"/>
</dbReference>
<dbReference type="InterPro" id="IPR005911">
    <property type="entry name" value="YhcC-like"/>
</dbReference>
<dbReference type="InterPro" id="IPR007197">
    <property type="entry name" value="rSAM"/>
</dbReference>
<evidence type="ECO:0000256" key="4">
    <source>
        <dbReference type="ARBA" id="ARBA00022723"/>
    </source>
</evidence>
<dbReference type="InterPro" id="IPR039661">
    <property type="entry name" value="ELP3"/>
</dbReference>
<dbReference type="PROSITE" id="PS51918">
    <property type="entry name" value="RADICAL_SAM"/>
    <property type="match status" value="1"/>
</dbReference>
<dbReference type="GO" id="GO:0051539">
    <property type="term" value="F:4 iron, 4 sulfur cluster binding"/>
    <property type="evidence" value="ECO:0007669"/>
    <property type="project" value="UniProtKB-KW"/>
</dbReference>
<dbReference type="EMBL" id="UGYO01000001">
    <property type="protein sequence ID" value="SUI82210.1"/>
    <property type="molecule type" value="Genomic_DNA"/>
</dbReference>
<dbReference type="Pfam" id="PF16199">
    <property type="entry name" value="Radical_SAM_C"/>
    <property type="match status" value="1"/>
</dbReference>
<dbReference type="Pfam" id="PF04055">
    <property type="entry name" value="Radical_SAM"/>
    <property type="match status" value="1"/>
</dbReference>
<dbReference type="PANTHER" id="PTHR11135:SF1">
    <property type="entry name" value="PROTEIN YHCC"/>
    <property type="match status" value="1"/>
</dbReference>
<keyword evidence="2" id="KW-0004">4Fe-4S</keyword>
<dbReference type="InterPro" id="IPR032432">
    <property type="entry name" value="Radical_SAM_C"/>
</dbReference>
<evidence type="ECO:0000313" key="8">
    <source>
        <dbReference type="Proteomes" id="UP000254069"/>
    </source>
</evidence>
<dbReference type="InterPro" id="IPR023404">
    <property type="entry name" value="rSAM_horseshoe"/>
</dbReference>
<keyword evidence="8" id="KW-1185">Reference proteome</keyword>
<dbReference type="GeneID" id="93810228"/>
<keyword evidence="4" id="KW-0479">Metal-binding</keyword>
<evidence type="ECO:0000256" key="3">
    <source>
        <dbReference type="ARBA" id="ARBA00022691"/>
    </source>
</evidence>
<dbReference type="Proteomes" id="UP000254069">
    <property type="component" value="Unassembled WGS sequence"/>
</dbReference>
<dbReference type="InterPro" id="IPR006638">
    <property type="entry name" value="Elp3/MiaA/NifB-like_rSAM"/>
</dbReference>
<proteinExistence type="predicted"/>
<evidence type="ECO:0000256" key="1">
    <source>
        <dbReference type="ARBA" id="ARBA00001966"/>
    </source>
</evidence>
<dbReference type="SFLD" id="SFLDG01086">
    <property type="entry name" value="elongater_protein-like"/>
    <property type="match status" value="1"/>
</dbReference>
<dbReference type="AlphaFoldDB" id="A0A380AJM8"/>
<dbReference type="InterPro" id="IPR058240">
    <property type="entry name" value="rSAM_sf"/>
</dbReference>
<evidence type="ECO:0000313" key="7">
    <source>
        <dbReference type="EMBL" id="SUI82210.1"/>
    </source>
</evidence>
<dbReference type="GO" id="GO:0046872">
    <property type="term" value="F:metal ion binding"/>
    <property type="evidence" value="ECO:0007669"/>
    <property type="project" value="UniProtKB-KW"/>
</dbReference>
<dbReference type="SUPFAM" id="SSF102114">
    <property type="entry name" value="Radical SAM enzymes"/>
    <property type="match status" value="1"/>
</dbReference>
<reference evidence="7 8" key="1">
    <citation type="submission" date="2018-06" db="EMBL/GenBank/DDBJ databases">
        <authorList>
            <consortium name="Pathogen Informatics"/>
            <person name="Doyle S."/>
        </authorList>
    </citation>
    <scope>NUCLEOTIDE SEQUENCE [LARGE SCALE GENOMIC DNA]</scope>
    <source>
        <strain evidence="7 8">NCTC10738</strain>
    </source>
</reference>
<evidence type="ECO:0000256" key="2">
    <source>
        <dbReference type="ARBA" id="ARBA00022485"/>
    </source>
</evidence>
<protein>
    <submittedName>
        <fullName evidence="7">Coproporphyrinogen III oxidase</fullName>
    </submittedName>
</protein>
<name>A0A380AJM8_9GAMM</name>
<keyword evidence="3" id="KW-0949">S-adenosyl-L-methionine</keyword>
<dbReference type="SFLD" id="SFLDG01091">
    <property type="entry name" value="uncharacterized_CHP01210-like"/>
    <property type="match status" value="1"/>
</dbReference>
<accession>A0A380AJM8</accession>
<keyword evidence="6" id="KW-0411">Iron-sulfur</keyword>
<evidence type="ECO:0000256" key="6">
    <source>
        <dbReference type="ARBA" id="ARBA00023014"/>
    </source>
</evidence>
<keyword evidence="5" id="KW-0408">Iron</keyword>
<organism evidence="7 8">
    <name type="scientific">Shewanella algae</name>
    <dbReference type="NCBI Taxonomy" id="38313"/>
    <lineage>
        <taxon>Bacteria</taxon>
        <taxon>Pseudomonadati</taxon>
        <taxon>Pseudomonadota</taxon>
        <taxon>Gammaproteobacteria</taxon>
        <taxon>Alteromonadales</taxon>
        <taxon>Shewanellaceae</taxon>
        <taxon>Shewanella</taxon>
    </lineage>
</organism>
<evidence type="ECO:0000256" key="5">
    <source>
        <dbReference type="ARBA" id="ARBA00023004"/>
    </source>
</evidence>
<dbReference type="SFLD" id="SFLDS00029">
    <property type="entry name" value="Radical_SAM"/>
    <property type="match status" value="1"/>
</dbReference>
<dbReference type="SMART" id="SM00729">
    <property type="entry name" value="Elp3"/>
    <property type="match status" value="1"/>
</dbReference>
<sequence>MGLDDFVTTFGQYCRQQFGQRLQKLTLDARFTCPNRDGTLGRGGCTFCNVASFSHEHGTDLSIAAQLEAGKQKMQAKASRFLAYFQAYTSTYEEYAELKRKYDEALQSEQVVGLCVGTRPDCVPDRVLDLLAQYQQNGSEVWLELGLQSAHDATLKRINRGHDFAVYQDAVLRARSRGLKVCTHLILGLPGEGMTEHLQTLDAVLDSGVDGLKLHPLHIVAGSTMAKAWEAGRLQPPTLEEYVISAAQLIRHTPKEIVFHRVTAYASRPVLLAPDWCAQRWIGLVALVDELAAKGGQGSGLINLNQ</sequence>
<dbReference type="Gene3D" id="3.80.30.20">
    <property type="entry name" value="tm_1862 like domain"/>
    <property type="match status" value="1"/>
</dbReference>
<dbReference type="NCBIfam" id="TIGR01212">
    <property type="entry name" value="TIGR01212 family radical SAM protein"/>
    <property type="match status" value="1"/>
</dbReference>
<comment type="cofactor">
    <cofactor evidence="1">
        <name>[4Fe-4S] cluster</name>
        <dbReference type="ChEBI" id="CHEBI:49883"/>
    </cofactor>
</comment>
<gene>
    <name evidence="7" type="ORF">NCTC10738_02883</name>
</gene>
<dbReference type="RefSeq" id="WP_025887834.1">
    <property type="nucleotide sequence ID" value="NZ_AP024609.1"/>
</dbReference>